<dbReference type="AlphaFoldDB" id="A0A1Z4KW22"/>
<name>A0A1Z4KW22_ANAVA</name>
<evidence type="ECO:0000313" key="1">
    <source>
        <dbReference type="EMBL" id="BAY73053.1"/>
    </source>
</evidence>
<proteinExistence type="predicted"/>
<dbReference type="Proteomes" id="UP000217507">
    <property type="component" value="Plasmid Plasmid2 dna"/>
</dbReference>
<dbReference type="EMBL" id="AP018218">
    <property type="protein sequence ID" value="BAY73053.1"/>
    <property type="molecule type" value="Genomic_DNA"/>
</dbReference>
<dbReference type="SUPFAM" id="SSF52540">
    <property type="entry name" value="P-loop containing nucleoside triphosphate hydrolases"/>
    <property type="match status" value="1"/>
</dbReference>
<evidence type="ECO:0000313" key="2">
    <source>
        <dbReference type="Proteomes" id="UP000217507"/>
    </source>
</evidence>
<dbReference type="InterPro" id="IPR027417">
    <property type="entry name" value="P-loop_NTPase"/>
</dbReference>
<sequence>MLRYKEYTWLIGELNAGKNVNLWGKQDIGKTFTVKNCLLKDITLESVYLNLEYPFSVAHLFDVIPMSFDLYYQQDWQNIVTELSEGFNRLLVIDNFDRLHFVSDSFSDDLLRLQQLAQLENFSLLLISRLPLRCFHFTGFVNCFEELELNETNTWTFGK</sequence>
<organism evidence="1 2">
    <name type="scientific">Trichormus variabilis NIES-23</name>
    <dbReference type="NCBI Taxonomy" id="1973479"/>
    <lineage>
        <taxon>Bacteria</taxon>
        <taxon>Bacillati</taxon>
        <taxon>Cyanobacteriota</taxon>
        <taxon>Cyanophyceae</taxon>
        <taxon>Nostocales</taxon>
        <taxon>Nostocaceae</taxon>
        <taxon>Trichormus</taxon>
    </lineage>
</organism>
<accession>A0A1Z4KW22</accession>
<geneLocation type="plasmid" evidence="1">
    <name>plasmid2</name>
</geneLocation>
<protein>
    <submittedName>
        <fullName evidence="1">Uncharacterized protein</fullName>
    </submittedName>
</protein>
<gene>
    <name evidence="1" type="ORF">NIES23_58810</name>
</gene>
<keyword evidence="1" id="KW-0614">Plasmid</keyword>
<reference evidence="1 2" key="1">
    <citation type="submission" date="2017-06" db="EMBL/GenBank/DDBJ databases">
        <title>Genome sequencing of cyanobaciteial culture collection at National Institute for Environmental Studies (NIES).</title>
        <authorList>
            <person name="Hirose Y."/>
            <person name="Shimura Y."/>
            <person name="Fujisawa T."/>
            <person name="Nakamura Y."/>
            <person name="Kawachi M."/>
        </authorList>
    </citation>
    <scope>NUCLEOTIDE SEQUENCE [LARGE SCALE GENOMIC DNA]</scope>
    <source>
        <strain evidence="1 2">NIES-23</strain>
        <plasmid evidence="2">Plasmid Plasmid2 dna</plasmid>
    </source>
</reference>